<reference evidence="2" key="1">
    <citation type="journal article" date="2019" name="Int. J. Syst. Evol. Microbiol.">
        <title>The Global Catalogue of Microorganisms (GCM) 10K type strain sequencing project: providing services to taxonomists for standard genome sequencing and annotation.</title>
        <authorList>
            <consortium name="The Broad Institute Genomics Platform"/>
            <consortium name="The Broad Institute Genome Sequencing Center for Infectious Disease"/>
            <person name="Wu L."/>
            <person name="Ma J."/>
        </authorList>
    </citation>
    <scope>NUCLEOTIDE SEQUENCE [LARGE SCALE GENOMIC DNA]</scope>
    <source>
        <strain evidence="2">CCM 8927</strain>
    </source>
</reference>
<organism evidence="1 2">
    <name type="scientific">Companilactobacillus huachuanensis</name>
    <dbReference type="NCBI Taxonomy" id="2559914"/>
    <lineage>
        <taxon>Bacteria</taxon>
        <taxon>Bacillati</taxon>
        <taxon>Bacillota</taxon>
        <taxon>Bacilli</taxon>
        <taxon>Lactobacillales</taxon>
        <taxon>Lactobacillaceae</taxon>
        <taxon>Companilactobacillus</taxon>
    </lineage>
</organism>
<sequence>MALMAFLCFAQKTTVVQAYSDGDVLNNPPIKGLSVEKYFTPGDFTGNKASIISNTNADQIVGLTNGANQTSAIWSNNDDNYLNIDQKQTLSMWVYFGSPDYSKGWSIPDGMAFVLQNDGPNAISNINGNVNSGETLGVWGSDYNSLTAVGDTRVGGVPTVKEQAIQNSFAIEFDTYTNHYNNGKPVSYFDYKTNDTVADLPSAKDAFDYLPYNHDTGDNAYIYNKKDDQYSHIAWNYPARTSSYEQLNTANPPKSGFLGITSGKSIIALIHHMGTNNADENGNNVYLQKESTNSQNPVDSWRHVTIQYTPPASGSNNATLTYKVGDKNPATGAAQKPMTDVTIDNLDMTAFNMTAGENKLRYGFTAATGAGASTTSAAIFETMPSLVNAEVNAYTVDKTTNTRVYPQAKDEYSPALPNQNDNLIDTESLAMTEAKKIHPDDDLSLNYLFHYITGEKPASGMTETINIPTNVTLKTDSSGNIGKIHYISKNSSIKDKDVDVPASDLVNGVLTCSMDNEIGDLTGDNWEYARVELNATADEIPSGSTSLTVPATTAKFSNENYEAQAVSTAFDIVKPADTLIITATSPLQTDLQLGQGTTLTGDVSLKSGDTISSTDEMSIRTTLDDNEPQVSKETGTANDKFSIPMMAEDLPDGQHTVRVQVIDNNFQTADGTDTLTSNELVYEINVSAKTIVVTPDKTEVAVTDNEPITLAGTYQHSDNTSTTAEDGNSTIYYTITNQDGTKQDPVTTKRTNDGKYSFTLKPYAYDKTADMALSDYTGNTGLKVGTNIVEITVVDADGHKSTSPTDVTVNVPDITPTLTTSDPVKNIIQGTEIELSGIVGYDGDYKVTPSKLTWYINANGHNTINSYSGDTPAATPQEQDFTIDPTANGMTDATKQYTVSIYYTDPYGRESAPQSYTVNIIEKTAMLESTNYKFKNINANSGQRLVGRDGTWDLQVKSVMTPWTLTAKASKMVMGADSPNPVDLDGHLIFISKDSIMHNLNEQTFIQSDSDVPGSETTNIAKNWQANQGILLDVDSGIVAGKYDGEVEWTLVNGV</sequence>
<keyword evidence="2" id="KW-1185">Reference proteome</keyword>
<proteinExistence type="predicted"/>
<evidence type="ECO:0000313" key="1">
    <source>
        <dbReference type="EMBL" id="MFC6175455.1"/>
    </source>
</evidence>
<dbReference type="Gene3D" id="2.60.120.200">
    <property type="match status" value="1"/>
</dbReference>
<dbReference type="Proteomes" id="UP001596288">
    <property type="component" value="Unassembled WGS sequence"/>
</dbReference>
<comment type="caution">
    <text evidence="1">The sequence shown here is derived from an EMBL/GenBank/DDBJ whole genome shotgun (WGS) entry which is preliminary data.</text>
</comment>
<protein>
    <recommendedName>
        <fullName evidence="3">WxL domain-containing protein</fullName>
    </recommendedName>
</protein>
<evidence type="ECO:0008006" key="3">
    <source>
        <dbReference type="Google" id="ProtNLM"/>
    </source>
</evidence>
<dbReference type="EMBL" id="JBHSSF010000005">
    <property type="protein sequence ID" value="MFC6175455.1"/>
    <property type="molecule type" value="Genomic_DNA"/>
</dbReference>
<evidence type="ECO:0000313" key="2">
    <source>
        <dbReference type="Proteomes" id="UP001596288"/>
    </source>
</evidence>
<accession>A0ABW1RHJ5</accession>
<dbReference type="RefSeq" id="WP_137612249.1">
    <property type="nucleotide sequence ID" value="NZ_BJDF01000021.1"/>
</dbReference>
<name>A0ABW1RHJ5_9LACO</name>
<gene>
    <name evidence="1" type="ORF">ACFQAV_01310</name>
</gene>